<gene>
    <name evidence="2" type="ORF">LOAG_01322</name>
</gene>
<dbReference type="GeneID" id="9938695"/>
<proteinExistence type="predicted"/>
<dbReference type="AlphaFoldDB" id="A0A1S0U9N9"/>
<dbReference type="CTD" id="9938695"/>
<feature type="region of interest" description="Disordered" evidence="1">
    <location>
        <begin position="1"/>
        <end position="32"/>
    </location>
</feature>
<evidence type="ECO:0000313" key="2">
    <source>
        <dbReference type="EMBL" id="EFO27160.1"/>
    </source>
</evidence>
<accession>A0A1S0U9N9</accession>
<organism evidence="2">
    <name type="scientific">Loa loa</name>
    <name type="common">Eye worm</name>
    <name type="synonym">Filaria loa</name>
    <dbReference type="NCBI Taxonomy" id="7209"/>
    <lineage>
        <taxon>Eukaryota</taxon>
        <taxon>Metazoa</taxon>
        <taxon>Ecdysozoa</taxon>
        <taxon>Nematoda</taxon>
        <taxon>Chromadorea</taxon>
        <taxon>Rhabditida</taxon>
        <taxon>Spirurina</taxon>
        <taxon>Spiruromorpha</taxon>
        <taxon>Filarioidea</taxon>
        <taxon>Onchocercidae</taxon>
        <taxon>Loa</taxon>
    </lineage>
</organism>
<reference evidence="2" key="1">
    <citation type="submission" date="2012-04" db="EMBL/GenBank/DDBJ databases">
        <title>The Genome Sequence of Loa loa.</title>
        <authorList>
            <consortium name="The Broad Institute Genome Sequencing Platform"/>
            <consortium name="Broad Institute Genome Sequencing Center for Infectious Disease"/>
            <person name="Nutman T.B."/>
            <person name="Fink D.L."/>
            <person name="Russ C."/>
            <person name="Young S."/>
            <person name="Zeng Q."/>
            <person name="Gargeya S."/>
            <person name="Alvarado L."/>
            <person name="Berlin A."/>
            <person name="Chapman S.B."/>
            <person name="Chen Z."/>
            <person name="Freedman E."/>
            <person name="Gellesch M."/>
            <person name="Goldberg J."/>
            <person name="Griggs A."/>
            <person name="Gujja S."/>
            <person name="Heilman E.R."/>
            <person name="Heiman D."/>
            <person name="Howarth C."/>
            <person name="Mehta T."/>
            <person name="Neiman D."/>
            <person name="Pearson M."/>
            <person name="Roberts A."/>
            <person name="Saif S."/>
            <person name="Shea T."/>
            <person name="Shenoy N."/>
            <person name="Sisk P."/>
            <person name="Stolte C."/>
            <person name="Sykes S."/>
            <person name="White J."/>
            <person name="Yandava C."/>
            <person name="Haas B."/>
            <person name="Henn M.R."/>
            <person name="Nusbaum C."/>
            <person name="Birren B."/>
        </authorList>
    </citation>
    <scope>NUCLEOTIDE SEQUENCE [LARGE SCALE GENOMIC DNA]</scope>
</reference>
<sequence length="108" mass="12672">MDDSVNRRNTTHPITTKADHKPPSLHTKLSFPQSYRREYPRALDSNGKVFKIARNVRKYERSTRRIAYQLFDCETEEEPPTDPISVSKEKKRSCVTNIQRLHTWISGI</sequence>
<dbReference type="KEGG" id="loa:LOAG_01322"/>
<name>A0A1S0U9N9_LOALO</name>
<protein>
    <submittedName>
        <fullName evidence="2">Uncharacterized protein</fullName>
    </submittedName>
</protein>
<dbReference type="RefSeq" id="XP_003136909.1">
    <property type="nucleotide sequence ID" value="XM_003136861.1"/>
</dbReference>
<evidence type="ECO:0000256" key="1">
    <source>
        <dbReference type="SAM" id="MobiDB-lite"/>
    </source>
</evidence>
<dbReference type="InParanoid" id="A0A1S0U9N9"/>
<dbReference type="EMBL" id="JH712072">
    <property type="protein sequence ID" value="EFO27160.1"/>
    <property type="molecule type" value="Genomic_DNA"/>
</dbReference>